<dbReference type="Proteomes" id="UP000424872">
    <property type="component" value="Chromosome"/>
</dbReference>
<dbReference type="KEGG" id="ppho:CTZ24_09660"/>
<name>A0AAP9H4N0_9GAMM</name>
<evidence type="ECO:0000313" key="1">
    <source>
        <dbReference type="EMBL" id="QGR06660.1"/>
    </source>
</evidence>
<reference evidence="2" key="1">
    <citation type="submission" date="2017-11" db="EMBL/GenBank/DDBJ databases">
        <title>Genome sequence of Pantoea sp. MSR2.</title>
        <authorList>
            <person name="Nascimento F.X."/>
        </authorList>
    </citation>
    <scope>NUCLEOTIDE SEQUENCE [LARGE SCALE GENOMIC DNA]</scope>
    <source>
        <strain evidence="2">MSR2</strain>
    </source>
</reference>
<evidence type="ECO:0000313" key="2">
    <source>
        <dbReference type="Proteomes" id="UP000424872"/>
    </source>
</evidence>
<sequence>MIYLGIDVSKNKLDLCLLPGNGKKKTKTLKNHPDAGREINDWLIRQKCHPEQVMVVLEATGI</sequence>
<proteinExistence type="predicted"/>
<accession>A0AAP9H4N0</accession>
<organism evidence="1 2">
    <name type="scientific">Pantoea phytobeneficialis</name>
    <dbReference type="NCBI Taxonomy" id="2052056"/>
    <lineage>
        <taxon>Bacteria</taxon>
        <taxon>Pseudomonadati</taxon>
        <taxon>Pseudomonadota</taxon>
        <taxon>Gammaproteobacteria</taxon>
        <taxon>Enterobacterales</taxon>
        <taxon>Erwiniaceae</taxon>
        <taxon>Pantoea</taxon>
    </lineage>
</organism>
<dbReference type="AlphaFoldDB" id="A0AAP9H4N0"/>
<dbReference type="EMBL" id="CP024636">
    <property type="protein sequence ID" value="QGR06660.1"/>
    <property type="molecule type" value="Genomic_DNA"/>
</dbReference>
<gene>
    <name evidence="1" type="ORF">CTZ24_09660</name>
</gene>
<feature type="non-terminal residue" evidence="1">
    <location>
        <position position="62"/>
    </location>
</feature>
<protein>
    <submittedName>
        <fullName evidence="1">IS110 family transposase</fullName>
    </submittedName>
</protein>